<accession>A0A8H6TLZ7</accession>
<protein>
    <submittedName>
        <fullName evidence="1">Uncharacterized protein</fullName>
    </submittedName>
</protein>
<dbReference type="Proteomes" id="UP000613580">
    <property type="component" value="Unassembled WGS sequence"/>
</dbReference>
<sequence length="222" mass="24287">MNPYATTANWSLQPWSTPAPSLFGALPQLSLVPESLGAVLKFTFSPISSSSEASLLDCVVLGPQPRVYFRVNTAGAEQRTIVRNHRLEDVVVVNWTNQPSVLVRTPSASPSNTRSTGQTQLVVPETKTAEWLSLSGPGSSRMMQVRGCTFCWIEGDGALQLRIPGELQEPHRPESAPLAYIQRWEDDVLMAQLQITTEAVRLGLLEACIAATILLMSSRQID</sequence>
<proteinExistence type="predicted"/>
<comment type="caution">
    <text evidence="1">The sequence shown here is derived from an EMBL/GenBank/DDBJ whole genome shotgun (WGS) entry which is preliminary data.</text>
</comment>
<dbReference type="EMBL" id="JACAZE010000003">
    <property type="protein sequence ID" value="KAF7319132.1"/>
    <property type="molecule type" value="Genomic_DNA"/>
</dbReference>
<name>A0A8H6TLZ7_MYCCL</name>
<evidence type="ECO:0000313" key="1">
    <source>
        <dbReference type="EMBL" id="KAF7319132.1"/>
    </source>
</evidence>
<dbReference type="AlphaFoldDB" id="A0A8H6TLZ7"/>
<keyword evidence="2" id="KW-1185">Reference proteome</keyword>
<dbReference type="OrthoDB" id="3191568at2759"/>
<reference evidence="1" key="1">
    <citation type="submission" date="2020-05" db="EMBL/GenBank/DDBJ databases">
        <title>Mycena genomes resolve the evolution of fungal bioluminescence.</title>
        <authorList>
            <person name="Tsai I.J."/>
        </authorList>
    </citation>
    <scope>NUCLEOTIDE SEQUENCE</scope>
    <source>
        <strain evidence="1">110903Hualien_Pintung</strain>
    </source>
</reference>
<organism evidence="1 2">
    <name type="scientific">Mycena chlorophos</name>
    <name type="common">Agaric fungus</name>
    <name type="synonym">Agaricus chlorophos</name>
    <dbReference type="NCBI Taxonomy" id="658473"/>
    <lineage>
        <taxon>Eukaryota</taxon>
        <taxon>Fungi</taxon>
        <taxon>Dikarya</taxon>
        <taxon>Basidiomycota</taxon>
        <taxon>Agaricomycotina</taxon>
        <taxon>Agaricomycetes</taxon>
        <taxon>Agaricomycetidae</taxon>
        <taxon>Agaricales</taxon>
        <taxon>Marasmiineae</taxon>
        <taxon>Mycenaceae</taxon>
        <taxon>Mycena</taxon>
    </lineage>
</organism>
<evidence type="ECO:0000313" key="2">
    <source>
        <dbReference type="Proteomes" id="UP000613580"/>
    </source>
</evidence>
<gene>
    <name evidence="1" type="ORF">HMN09_00249600</name>
</gene>